<evidence type="ECO:0000313" key="2">
    <source>
        <dbReference type="EMBL" id="KAF3701247.1"/>
    </source>
</evidence>
<gene>
    <name evidence="2" type="ORF">EXN66_Car016935</name>
</gene>
<dbReference type="EMBL" id="CM015727">
    <property type="protein sequence ID" value="KAF3701247.1"/>
    <property type="molecule type" value="Genomic_DNA"/>
</dbReference>
<evidence type="ECO:0000256" key="1">
    <source>
        <dbReference type="SAM" id="MobiDB-lite"/>
    </source>
</evidence>
<sequence>MNQGAYLEAQTALIQQALPQRRAHLRQARELRRHKVTYKVNSRTDVFVSPSIPATKFGCQNTDGVQMQKLVRRPTERDIVWHESTGKPLDPSFFLEPKSLALLWEEKQSNQPKTVDTDQHDRAQNPQNRQKLRAVHKSGYGGWILDKEL</sequence>
<name>A0A6G1QFJ3_CHAAH</name>
<dbReference type="Proteomes" id="UP000503349">
    <property type="component" value="Chromosome 16"/>
</dbReference>
<protein>
    <submittedName>
        <fullName evidence="2">Uncharacterized protein</fullName>
    </submittedName>
</protein>
<dbReference type="AlphaFoldDB" id="A0A6G1QFJ3"/>
<keyword evidence="3" id="KW-1185">Reference proteome</keyword>
<accession>A0A6G1QFJ3</accession>
<evidence type="ECO:0000313" key="3">
    <source>
        <dbReference type="Proteomes" id="UP000503349"/>
    </source>
</evidence>
<reference evidence="3" key="2">
    <citation type="submission" date="2019-02" db="EMBL/GenBank/DDBJ databases">
        <title>Opniocepnalus argus Var Kimnra genome.</title>
        <authorList>
            <person name="Zhou C."/>
            <person name="Xiao S."/>
        </authorList>
    </citation>
    <scope>NUCLEOTIDE SEQUENCE [LARGE SCALE GENOMIC DNA]</scope>
</reference>
<reference evidence="2 3" key="1">
    <citation type="submission" date="2019-02" db="EMBL/GenBank/DDBJ databases">
        <title>Opniocepnalus argus genome.</title>
        <authorList>
            <person name="Zhou C."/>
            <person name="Xiao S."/>
        </authorList>
    </citation>
    <scope>NUCLEOTIDE SEQUENCE [LARGE SCALE GENOMIC DNA]</scope>
    <source>
        <strain evidence="2">OARG1902GOOAL</strain>
        <tissue evidence="2">Muscle</tissue>
    </source>
</reference>
<organism evidence="2 3">
    <name type="scientific">Channa argus</name>
    <name type="common">Northern snakehead</name>
    <name type="synonym">Ophicephalus argus</name>
    <dbReference type="NCBI Taxonomy" id="215402"/>
    <lineage>
        <taxon>Eukaryota</taxon>
        <taxon>Metazoa</taxon>
        <taxon>Chordata</taxon>
        <taxon>Craniata</taxon>
        <taxon>Vertebrata</taxon>
        <taxon>Euteleostomi</taxon>
        <taxon>Actinopterygii</taxon>
        <taxon>Neopterygii</taxon>
        <taxon>Teleostei</taxon>
        <taxon>Neoteleostei</taxon>
        <taxon>Acanthomorphata</taxon>
        <taxon>Anabantaria</taxon>
        <taxon>Anabantiformes</taxon>
        <taxon>Channoidei</taxon>
        <taxon>Channidae</taxon>
        <taxon>Channa</taxon>
    </lineage>
</organism>
<proteinExistence type="predicted"/>
<feature type="region of interest" description="Disordered" evidence="1">
    <location>
        <begin position="109"/>
        <end position="131"/>
    </location>
</feature>